<evidence type="ECO:0000313" key="10">
    <source>
        <dbReference type="EMBL" id="APB33929.1"/>
    </source>
</evidence>
<accession>A0A1J0ADD3</accession>
<dbReference type="AlphaFoldDB" id="A0A1J0ADD3"/>
<evidence type="ECO:0000313" key="11">
    <source>
        <dbReference type="Proteomes" id="UP000180235"/>
    </source>
</evidence>
<gene>
    <name evidence="6" type="primary">raf1</name>
    <name evidence="10" type="ORF">GlitD10_1605</name>
</gene>
<evidence type="ECO:0000256" key="6">
    <source>
        <dbReference type="HAMAP-Rule" id="MF_00856"/>
    </source>
</evidence>
<dbReference type="InterPro" id="IPR041358">
    <property type="entry name" value="Raf1_N"/>
</dbReference>
<keyword evidence="3 6" id="KW-0143">Chaperone</keyword>
<feature type="domain" description="Rubisco accumulation factor 1 C-terminal" evidence="7">
    <location>
        <begin position="195"/>
        <end position="327"/>
    </location>
</feature>
<dbReference type="GO" id="GO:0015979">
    <property type="term" value="P:photosynthesis"/>
    <property type="evidence" value="ECO:0007669"/>
    <property type="project" value="UniProtKB-KW"/>
</dbReference>
<comment type="domain">
    <text evidence="6">Has 3 domains, the N-terminal alpha-helical domain, an extended flexible linker and the C-terminal beta-sheet domain. The 2 C-terminal beta-sheet domains are swapped and pack against each other to form the dimer interface.</text>
</comment>
<dbReference type="GO" id="GO:0110102">
    <property type="term" value="P:ribulose bisphosphate carboxylase complex assembly"/>
    <property type="evidence" value="ECO:0007669"/>
    <property type="project" value="UniProtKB-UniRule"/>
</dbReference>
<comment type="function">
    <text evidence="6">A major RuBisCO chaperone. Acts after GroEL-GroES chaperonin to fold and/or assemble the large subunit of RuBisCO (ccbL, rbcL). Cooperates with RbcX in RbcL folding, plays the major role in assembly of dimers into RbcL(8)-Raf1(8) intermediate complexes. RbcS replaces Raf1, leading to holoenzyme formation.</text>
</comment>
<dbReference type="Pfam" id="PF18578">
    <property type="entry name" value="Raf1_N"/>
    <property type="match status" value="1"/>
</dbReference>
<evidence type="ECO:0000256" key="1">
    <source>
        <dbReference type="ARBA" id="ARBA00022490"/>
    </source>
</evidence>
<evidence type="ECO:0000256" key="5">
    <source>
        <dbReference type="ARBA" id="ARBA00023859"/>
    </source>
</evidence>
<dbReference type="KEGG" id="glt:GlitD10_1605"/>
<feature type="domain" description="Rubisco accumulation factor 1 alpha-helical" evidence="8">
    <location>
        <begin position="76"/>
        <end position="180"/>
    </location>
</feature>
<evidence type="ECO:0000256" key="4">
    <source>
        <dbReference type="ARBA" id="ARBA00023300"/>
    </source>
</evidence>
<organism evidence="10 11">
    <name type="scientific">Gloeomargarita lithophora Alchichica-D10</name>
    <dbReference type="NCBI Taxonomy" id="1188229"/>
    <lineage>
        <taxon>Bacteria</taxon>
        <taxon>Bacillati</taxon>
        <taxon>Cyanobacteriota</taxon>
        <taxon>Cyanophyceae</taxon>
        <taxon>Gloeomargaritales</taxon>
        <taxon>Gloeomargaritaceae</taxon>
        <taxon>Gloeomargarita</taxon>
    </lineage>
</organism>
<evidence type="ECO:0000256" key="3">
    <source>
        <dbReference type="ARBA" id="ARBA00023186"/>
    </source>
</evidence>
<dbReference type="STRING" id="1188229.GlitD10_1605"/>
<dbReference type="PANTHER" id="PTHR35299:SF6">
    <property type="entry name" value="RUBISCO ACCUMULATION FACTOR 1"/>
    <property type="match status" value="1"/>
</dbReference>
<dbReference type="Proteomes" id="UP000180235">
    <property type="component" value="Chromosome"/>
</dbReference>
<dbReference type="HAMAP" id="MF_00856">
    <property type="entry name" value="Raf1"/>
    <property type="match status" value="1"/>
</dbReference>
<keyword evidence="2 6" id="KW-0602">Photosynthesis</keyword>
<name>A0A1J0ADD3_9CYAN</name>
<evidence type="ECO:0000259" key="8">
    <source>
        <dbReference type="Pfam" id="PF18578"/>
    </source>
</evidence>
<dbReference type="InterPro" id="IPR037494">
    <property type="entry name" value="RAF1"/>
</dbReference>
<dbReference type="GO" id="GO:0005737">
    <property type="term" value="C:cytoplasm"/>
    <property type="evidence" value="ECO:0007669"/>
    <property type="project" value="UniProtKB-SubCell"/>
</dbReference>
<dbReference type="Pfam" id="PF18579">
    <property type="entry name" value="Raf1_HTH"/>
    <property type="match status" value="1"/>
</dbReference>
<dbReference type="InterPro" id="IPR040858">
    <property type="entry name" value="Raf1_C"/>
</dbReference>
<comment type="subunit">
    <text evidence="6">Homodimer. Forms an RbcL(8)-Raf1(8) complex. Forms complexes of many stoichiometries with RbcL with and without RbcS. RbcX and Raf1 can bind simultaneously to RbcL.</text>
</comment>
<keyword evidence="1 6" id="KW-0963">Cytoplasm</keyword>
<keyword evidence="11" id="KW-1185">Reference proteome</keyword>
<comment type="similarity">
    <text evidence="6">Belongs to the RAF family.</text>
</comment>
<reference evidence="10 11" key="1">
    <citation type="submission" date="2016-10" db="EMBL/GenBank/DDBJ databases">
        <title>Description of Gloeomargarita lithophora gen. nov., sp. nov., a thylakoid-bearing basal-branching cyanobacterium with intracellular carbonates, and proposal for Gloeomargaritales ord. nov.</title>
        <authorList>
            <person name="Moreira D."/>
            <person name="Tavera R."/>
            <person name="Benzerara K."/>
            <person name="Skouri-Panet F."/>
            <person name="Couradeau E."/>
            <person name="Gerard E."/>
            <person name="Loussert C."/>
            <person name="Novelo E."/>
            <person name="Zivanovic Y."/>
            <person name="Lopez-Garcia P."/>
        </authorList>
    </citation>
    <scope>NUCLEOTIDE SEQUENCE [LARGE SCALE GENOMIC DNA]</scope>
    <source>
        <strain evidence="10 11">D10</strain>
    </source>
</reference>
<dbReference type="PANTHER" id="PTHR35299">
    <property type="entry name" value="RUBISCO ACCUMULATION FACTOR 1"/>
    <property type="match status" value="1"/>
</dbReference>
<dbReference type="OrthoDB" id="420612at2"/>
<dbReference type="InterPro" id="IPR040781">
    <property type="entry name" value="Raf1_HTH"/>
</dbReference>
<evidence type="ECO:0000259" key="7">
    <source>
        <dbReference type="Pfam" id="PF18087"/>
    </source>
</evidence>
<dbReference type="Pfam" id="PF18087">
    <property type="entry name" value="RuBisCo_chap_C"/>
    <property type="match status" value="1"/>
</dbReference>
<sequence>MSDLPPEQHPAWLQQLRRREGTWVDWGQTCQHLRKAGLSSEVIFEETGLEPSTQNQLVVASQVFHSLHHAQVQDYFQTEGSHLLYELRLLSQAQRLACAGFVAEKCLDVTATREVVKAVKELSQYRVPPAFSDHPGDAVAFQCWRLLRQKPPSPERVRLLSRGLSFAHTEPARTALEQLLDPTSGGESLPSPPRLPWYRLESALEQPLILTLAGELPLCEERWAQTAMAAPQPPFGTVTGISRVVAVPGWPILRSAQAPLALLTQQLPGEIGIAEPVLLVVDRLDTTWQVEHYFLVAEAGQITLKWFPNEPDLPLLGRLILALRPPKMLDPAHLTEPWQIEE</sequence>
<dbReference type="EMBL" id="CP017675">
    <property type="protein sequence ID" value="APB33929.1"/>
    <property type="molecule type" value="Genomic_DNA"/>
</dbReference>
<feature type="domain" description="Rubisco accumulation factor 1 helix turn helix" evidence="9">
    <location>
        <begin position="12"/>
        <end position="67"/>
    </location>
</feature>
<dbReference type="RefSeq" id="WP_071454447.1">
    <property type="nucleotide sequence ID" value="NZ_CP017675.1"/>
</dbReference>
<comment type="caution">
    <text evidence="6">Lacks conserved residue(s) required for the propagation of feature annotation.</text>
</comment>
<dbReference type="InterPro" id="IPR046382">
    <property type="entry name" value="Raf1_cyn"/>
</dbReference>
<evidence type="ECO:0000256" key="2">
    <source>
        <dbReference type="ARBA" id="ARBA00022531"/>
    </source>
</evidence>
<proteinExistence type="inferred from homology"/>
<comment type="subcellular location">
    <subcellularLocation>
        <location evidence="6">Cytoplasm</location>
    </subcellularLocation>
</comment>
<keyword evidence="4 6" id="KW-0120">Carbon dioxide fixation</keyword>
<protein>
    <recommendedName>
        <fullName evidence="5 6">RuBisCO accumulation factor 1</fullName>
    </recommendedName>
</protein>
<evidence type="ECO:0000259" key="9">
    <source>
        <dbReference type="Pfam" id="PF18579"/>
    </source>
</evidence>
<dbReference type="GO" id="GO:0015977">
    <property type="term" value="P:carbon fixation"/>
    <property type="evidence" value="ECO:0007669"/>
    <property type="project" value="UniProtKB-UniRule"/>
</dbReference>